<dbReference type="PANTHER" id="PTHR37984">
    <property type="entry name" value="PROTEIN CBG26694"/>
    <property type="match status" value="1"/>
</dbReference>
<dbReference type="SUPFAM" id="SSF56672">
    <property type="entry name" value="DNA/RNA polymerases"/>
    <property type="match status" value="1"/>
</dbReference>
<dbReference type="InterPro" id="IPR043502">
    <property type="entry name" value="DNA/RNA_pol_sf"/>
</dbReference>
<evidence type="ECO:0000313" key="4">
    <source>
        <dbReference type="EMBL" id="KAF2893713.1"/>
    </source>
</evidence>
<dbReference type="Gene3D" id="3.10.10.10">
    <property type="entry name" value="HIV Type 1 Reverse Transcriptase, subunit A, domain 1"/>
    <property type="match status" value="1"/>
</dbReference>
<dbReference type="InterPro" id="IPR001584">
    <property type="entry name" value="Integrase_cat-core"/>
</dbReference>
<dbReference type="FunFam" id="1.10.340.70:FF:000003">
    <property type="entry name" value="Protein CBG25708"/>
    <property type="match status" value="1"/>
</dbReference>
<dbReference type="InterPro" id="IPR012337">
    <property type="entry name" value="RNaseH-like_sf"/>
</dbReference>
<dbReference type="SUPFAM" id="SSF53098">
    <property type="entry name" value="Ribonuclease H-like"/>
    <property type="match status" value="1"/>
</dbReference>
<accession>A0A8K0GCX6</accession>
<feature type="region of interest" description="Disordered" evidence="2">
    <location>
        <begin position="834"/>
        <end position="853"/>
    </location>
</feature>
<dbReference type="GO" id="GO:0015074">
    <property type="term" value="P:DNA integration"/>
    <property type="evidence" value="ECO:0007669"/>
    <property type="project" value="InterPro"/>
</dbReference>
<organism evidence="4 5">
    <name type="scientific">Ignelater luminosus</name>
    <name type="common">Cucubano</name>
    <name type="synonym">Pyrophorus luminosus</name>
    <dbReference type="NCBI Taxonomy" id="2038154"/>
    <lineage>
        <taxon>Eukaryota</taxon>
        <taxon>Metazoa</taxon>
        <taxon>Ecdysozoa</taxon>
        <taxon>Arthropoda</taxon>
        <taxon>Hexapoda</taxon>
        <taxon>Insecta</taxon>
        <taxon>Pterygota</taxon>
        <taxon>Neoptera</taxon>
        <taxon>Endopterygota</taxon>
        <taxon>Coleoptera</taxon>
        <taxon>Polyphaga</taxon>
        <taxon>Elateriformia</taxon>
        <taxon>Elateroidea</taxon>
        <taxon>Elateridae</taxon>
        <taxon>Agrypninae</taxon>
        <taxon>Pyrophorini</taxon>
        <taxon>Ignelater</taxon>
    </lineage>
</organism>
<reference evidence="4" key="1">
    <citation type="submission" date="2019-08" db="EMBL/GenBank/DDBJ databases">
        <title>The genome of the North American firefly Photinus pyralis.</title>
        <authorList>
            <consortium name="Photinus pyralis genome working group"/>
            <person name="Fallon T.R."/>
            <person name="Sander Lower S.E."/>
            <person name="Weng J.-K."/>
        </authorList>
    </citation>
    <scope>NUCLEOTIDE SEQUENCE</scope>
    <source>
        <strain evidence="4">TRF0915ILg1</strain>
        <tissue evidence="4">Whole body</tissue>
    </source>
</reference>
<dbReference type="InterPro" id="IPR021109">
    <property type="entry name" value="Peptidase_aspartic_dom_sf"/>
</dbReference>
<evidence type="ECO:0000256" key="2">
    <source>
        <dbReference type="SAM" id="MobiDB-lite"/>
    </source>
</evidence>
<evidence type="ECO:0000259" key="3">
    <source>
        <dbReference type="PROSITE" id="PS50994"/>
    </source>
</evidence>
<dbReference type="AlphaFoldDB" id="A0A8K0GCX6"/>
<dbReference type="EMBL" id="VTPC01007719">
    <property type="protein sequence ID" value="KAF2893713.1"/>
    <property type="molecule type" value="Genomic_DNA"/>
</dbReference>
<gene>
    <name evidence="4" type="ORF">ILUMI_12461</name>
</gene>
<feature type="domain" description="Integrase catalytic" evidence="3">
    <location>
        <begin position="556"/>
        <end position="732"/>
    </location>
</feature>
<dbReference type="PANTHER" id="PTHR37984:SF7">
    <property type="entry name" value="INTEGRASE CATALYTIC DOMAIN-CONTAINING PROTEIN"/>
    <property type="match status" value="1"/>
</dbReference>
<evidence type="ECO:0000313" key="5">
    <source>
        <dbReference type="Proteomes" id="UP000801492"/>
    </source>
</evidence>
<name>A0A8K0GCX6_IGNLU</name>
<dbReference type="PROSITE" id="PS50994">
    <property type="entry name" value="INTEGRASE"/>
    <property type="match status" value="1"/>
</dbReference>
<dbReference type="Proteomes" id="UP000801492">
    <property type="component" value="Unassembled WGS sequence"/>
</dbReference>
<evidence type="ECO:0000256" key="1">
    <source>
        <dbReference type="ARBA" id="ARBA00012493"/>
    </source>
</evidence>
<dbReference type="InterPro" id="IPR050951">
    <property type="entry name" value="Retrovirus_Pol_polyprotein"/>
</dbReference>
<dbReference type="GO" id="GO:0003676">
    <property type="term" value="F:nucleic acid binding"/>
    <property type="evidence" value="ECO:0007669"/>
    <property type="project" value="InterPro"/>
</dbReference>
<proteinExistence type="predicted"/>
<dbReference type="Gene3D" id="3.30.420.10">
    <property type="entry name" value="Ribonuclease H-like superfamily/Ribonuclease H"/>
    <property type="match status" value="1"/>
</dbReference>
<feature type="compositionally biased region" description="Polar residues" evidence="2">
    <location>
        <begin position="838"/>
        <end position="848"/>
    </location>
</feature>
<dbReference type="GO" id="GO:0003964">
    <property type="term" value="F:RNA-directed DNA polymerase activity"/>
    <property type="evidence" value="ECO:0007669"/>
    <property type="project" value="UniProtKB-EC"/>
</dbReference>
<dbReference type="InterPro" id="IPR036397">
    <property type="entry name" value="RNaseH_sf"/>
</dbReference>
<dbReference type="Gene3D" id="1.10.340.70">
    <property type="match status" value="1"/>
</dbReference>
<sequence>MESKALQPMQLTGNQAENWKRWKQRFEIYAKATELHKKDEEIRCAQLLFYLGEDVIPIYNTFVFKDGEKDKIEILKTKFENYFLPKKNITYERYKFFSSRQGEEVIDTFITDLKNKASQCEFDTLKDDLIKTMLITGMSDEAVREELLQRENITLEKTIECCILTKSSRQQLQEMQTNSRPTIKEADAVNKHGRIDTGSNANIISLENLKSTEYNLKKIYKTNDILLAYNGQKIPIMGKCKLQIKFKDMYIKNVDFYVCNKENQESILSLDTLLKLKIIKLDKQAQIRHVNIIENDINSDYKILIDKFKNIFKGIGKIGKPYHIEIDENSKPVNNPIRNIPFMLEHQFKDCLKKLEQMQIIKRVEESSEWLNSYVLVRKSDGTLRICLDPRDLNQQLILADTLSRANIKEKYTEKLDLEAHVCIIEKKVNINDERLTKLQEATNQDDELKTLKNYIRNGWPKSINKLTTNFKPYYKLRSEITIGANDLIYMNQRIIIPLSWRSKILQDVHTGHLGITKCIQRAKNSVYWPNINLQIENLIKKCLICNKYSNSNQKEPMIPHEIKNEPWQKVGMDIYEINNQTFLIIVDYYSKYPEIMSLHNDLTVDNIINKMKAIFSRHGIPKIVMSDSAKQFNSLQYKEFASKWNFQIQLSSPHHQQSNGQVERTIQTIKKLIKKSIEGNEDIYLSLLAYRNTPIYNSFTPAQILMSRHLRNNLVMHDKKLTPKVIDKNKFRTIINSNHQKSKTYYDKKGTRVRNNFNVNDKVWYQIKPKSNWFEGKIIKQLNERTYKLVREDGRHLVRNEYYLKKRINNSESLPCSHDNFVYDRKLIENSEVHTEANPSESSVNSDRQAKRAIKTPKKFKDYIVYK</sequence>
<keyword evidence="5" id="KW-1185">Reference proteome</keyword>
<protein>
    <recommendedName>
        <fullName evidence="1">RNA-directed DNA polymerase</fullName>
        <ecNumber evidence="1">2.7.7.49</ecNumber>
    </recommendedName>
</protein>
<dbReference type="FunFam" id="3.30.420.10:FF:000063">
    <property type="entry name" value="Retrovirus-related Pol polyprotein from transposon 297-like Protein"/>
    <property type="match status" value="1"/>
</dbReference>
<dbReference type="EC" id="2.7.7.49" evidence="1"/>
<comment type="caution">
    <text evidence="4">The sequence shown here is derived from an EMBL/GenBank/DDBJ whole genome shotgun (WGS) entry which is preliminary data.</text>
</comment>
<dbReference type="InterPro" id="IPR041588">
    <property type="entry name" value="Integrase_H2C2"/>
</dbReference>
<dbReference type="GO" id="GO:0042575">
    <property type="term" value="C:DNA polymerase complex"/>
    <property type="evidence" value="ECO:0007669"/>
    <property type="project" value="UniProtKB-ARBA"/>
</dbReference>
<dbReference type="Gene3D" id="2.40.70.10">
    <property type="entry name" value="Acid Proteases"/>
    <property type="match status" value="1"/>
</dbReference>
<dbReference type="Pfam" id="PF17921">
    <property type="entry name" value="Integrase_H2C2"/>
    <property type="match status" value="1"/>
</dbReference>
<dbReference type="Pfam" id="PF00665">
    <property type="entry name" value="rve"/>
    <property type="match status" value="1"/>
</dbReference>
<dbReference type="OrthoDB" id="6773944at2759"/>